<keyword evidence="1" id="KW-0812">Transmembrane</keyword>
<evidence type="ECO:0000313" key="3">
    <source>
        <dbReference type="EMBL" id="ADM41902.1"/>
    </source>
</evidence>
<feature type="transmembrane region" description="Helical" evidence="1">
    <location>
        <begin position="179"/>
        <end position="205"/>
    </location>
</feature>
<feature type="transmembrane region" description="Helical" evidence="1">
    <location>
        <begin position="114"/>
        <end position="132"/>
    </location>
</feature>
<feature type="transmembrane region" description="Helical" evidence="1">
    <location>
        <begin position="288"/>
        <end position="307"/>
    </location>
</feature>
<dbReference type="EMBL" id="CP002154">
    <property type="protein sequence ID" value="ADM41902.1"/>
    <property type="molecule type" value="Genomic_DNA"/>
</dbReference>
<evidence type="ECO:0000259" key="2">
    <source>
        <dbReference type="Pfam" id="PF07158"/>
    </source>
</evidence>
<feature type="transmembrane region" description="Helical" evidence="1">
    <location>
        <begin position="49"/>
        <end position="69"/>
    </location>
</feature>
<name>A0A0H3DTE0_EDWTF</name>
<protein>
    <submittedName>
        <fullName evidence="3">Putative integral membrane protein</fullName>
    </submittedName>
</protein>
<evidence type="ECO:0000313" key="4">
    <source>
        <dbReference type="Proteomes" id="UP000002230"/>
    </source>
</evidence>
<accession>A0A0H3DTE0</accession>
<keyword evidence="1" id="KW-1133">Transmembrane helix</keyword>
<keyword evidence="4" id="KW-1185">Reference proteome</keyword>
<keyword evidence="1" id="KW-0472">Membrane</keyword>
<organism evidence="3 4">
    <name type="scientific">Edwardsiella tarda (strain FL6-60)</name>
    <dbReference type="NCBI Taxonomy" id="718251"/>
    <lineage>
        <taxon>Bacteria</taxon>
        <taxon>Pseudomonadati</taxon>
        <taxon>Pseudomonadota</taxon>
        <taxon>Gammaproteobacteria</taxon>
        <taxon>Enterobacterales</taxon>
        <taxon>Hafniaceae</taxon>
        <taxon>Edwardsiella</taxon>
    </lineage>
</organism>
<dbReference type="PATRIC" id="fig|718251.5.peg.1859"/>
<gene>
    <name evidence="3" type="ordered locus">ETAF_1794</name>
</gene>
<dbReference type="Pfam" id="PF07158">
    <property type="entry name" value="MatC_N"/>
    <property type="match status" value="1"/>
</dbReference>
<feature type="domain" description="Dicarboxylate carrier MatC N-terminal" evidence="2">
    <location>
        <begin position="5"/>
        <end position="149"/>
    </location>
</feature>
<dbReference type="HOGENOM" id="CLU_052316_0_0_6"/>
<evidence type="ECO:0000256" key="1">
    <source>
        <dbReference type="SAM" id="Phobius"/>
    </source>
</evidence>
<feature type="transmembrane region" description="Helical" evidence="1">
    <location>
        <begin position="259"/>
        <end position="276"/>
    </location>
</feature>
<dbReference type="Proteomes" id="UP000002230">
    <property type="component" value="Chromosome"/>
</dbReference>
<proteinExistence type="predicted"/>
<dbReference type="AlphaFoldDB" id="A0A0H3DTE0"/>
<feature type="transmembrane region" description="Helical" evidence="1">
    <location>
        <begin position="327"/>
        <end position="348"/>
    </location>
</feature>
<reference evidence="4" key="1">
    <citation type="submission" date="2010-08" db="EMBL/GenBank/DDBJ databases">
        <title>Genome comparisons of Edwardsiella bacteria analysed using deep sequencing technology.</title>
        <authorList>
            <person name="van Soest J.J."/>
            <person name="Henkel C.V."/>
            <person name="Jansen H.J."/>
            <person name="van den Hondel C.A.M.J.J."/>
            <person name="Bloemberg G.V."/>
            <person name="Meijer A.H."/>
            <person name="Spaink H.P."/>
        </authorList>
    </citation>
    <scope>NUCLEOTIDE SEQUENCE [LARGE SCALE GENOMIC DNA]</scope>
    <source>
        <strain evidence="4">FL6-60</strain>
    </source>
</reference>
<sequence>MLDINTLIILAIVASIALGYFIKINIGIFAIIFAFILANMAGLSSGKQLALWPLNLFFILFSITYFYGFAIANGTLNRGAQHAIYMSRHFPWLMPVIFYLCVVVFSGIGPGHYAAFAFLSPLIMLIATQIRMSKMLAAVIVYSGACAGGFNPFTLGGRVVNGMLENLNIPAPLALHYTYTYAIGLSMFLAHTAIFAVSYLLLRGYRIQAVENMARPAPFTAEQKRTLWLVCGVFLLIILPALLSSLLPASTALKAASRALNPTFLSFIGIVASLLLKVADERKAMENIPWSIIIMICGLGMLINLAVDRGAVDQIAHWVNDVQGEDSRGYGVVYIMGGLSSAMSLFASSMGAVMPTMFPIAAKIHTEHTALLFSVIAAFATFTGYSPFSSGGALVLAGVGNDAAESRRLFVQLIVLPIAIIICAALLLMLVLSLR</sequence>
<dbReference type="KEGG" id="etd:ETAF_1794"/>
<dbReference type="InterPro" id="IPR009827">
    <property type="entry name" value="MatC_N"/>
</dbReference>
<feature type="transmembrane region" description="Helical" evidence="1">
    <location>
        <begin position="409"/>
        <end position="432"/>
    </location>
</feature>
<feature type="transmembrane region" description="Helical" evidence="1">
    <location>
        <begin position="369"/>
        <end position="389"/>
    </location>
</feature>
<reference evidence="3 4" key="2">
    <citation type="journal article" date="2011" name="BMC Immunol.">
        <title>Comparison of static immersion and intravenous injection systems for exposure of zebrafish embryos to the natural pathogen Edwardsiella tarda.</title>
        <authorList>
            <person name="van Soest J.J."/>
            <person name="Stockhammer O.W."/>
            <person name="Ordas A."/>
            <person name="Bloemberg G.V."/>
            <person name="Spaink H.P."/>
            <person name="Meijer A.H."/>
        </authorList>
    </citation>
    <scope>NUCLEOTIDE SEQUENCE [LARGE SCALE GENOMIC DNA]</scope>
    <source>
        <strain evidence="3 4">FL6-60</strain>
    </source>
</reference>
<feature type="transmembrane region" description="Helical" evidence="1">
    <location>
        <begin position="226"/>
        <end position="247"/>
    </location>
</feature>
<feature type="transmembrane region" description="Helical" evidence="1">
    <location>
        <begin position="7"/>
        <end position="37"/>
    </location>
</feature>
<feature type="transmembrane region" description="Helical" evidence="1">
    <location>
        <begin position="90"/>
        <end position="108"/>
    </location>
</feature>
<feature type="transmembrane region" description="Helical" evidence="1">
    <location>
        <begin position="139"/>
        <end position="159"/>
    </location>
</feature>